<comment type="similarity">
    <text evidence="1">Belongs to the Nudix hydrolase family.</text>
</comment>
<organism evidence="4 5">
    <name type="scientific">Camellia sinensis var. sinensis</name>
    <name type="common">China tea</name>
    <dbReference type="NCBI Taxonomy" id="542762"/>
    <lineage>
        <taxon>Eukaryota</taxon>
        <taxon>Viridiplantae</taxon>
        <taxon>Streptophyta</taxon>
        <taxon>Embryophyta</taxon>
        <taxon>Tracheophyta</taxon>
        <taxon>Spermatophyta</taxon>
        <taxon>Magnoliopsida</taxon>
        <taxon>eudicotyledons</taxon>
        <taxon>Gunneridae</taxon>
        <taxon>Pentapetalae</taxon>
        <taxon>asterids</taxon>
        <taxon>Ericales</taxon>
        <taxon>Theaceae</taxon>
        <taxon>Camellia</taxon>
    </lineage>
</organism>
<proteinExistence type="inferred from homology"/>
<evidence type="ECO:0000256" key="2">
    <source>
        <dbReference type="ARBA" id="ARBA00022801"/>
    </source>
</evidence>
<reference evidence="4 5" key="1">
    <citation type="journal article" date="2018" name="Proc. Natl. Acad. Sci. U.S.A.">
        <title>Draft genome sequence of Camellia sinensis var. sinensis provides insights into the evolution of the tea genome and tea quality.</title>
        <authorList>
            <person name="Wei C."/>
            <person name="Yang H."/>
            <person name="Wang S."/>
            <person name="Zhao J."/>
            <person name="Liu C."/>
            <person name="Gao L."/>
            <person name="Xia E."/>
            <person name="Lu Y."/>
            <person name="Tai Y."/>
            <person name="She G."/>
            <person name="Sun J."/>
            <person name="Cao H."/>
            <person name="Tong W."/>
            <person name="Gao Q."/>
            <person name="Li Y."/>
            <person name="Deng W."/>
            <person name="Jiang X."/>
            <person name="Wang W."/>
            <person name="Chen Q."/>
            <person name="Zhang S."/>
            <person name="Li H."/>
            <person name="Wu J."/>
            <person name="Wang P."/>
            <person name="Li P."/>
            <person name="Shi C."/>
            <person name="Zheng F."/>
            <person name="Jian J."/>
            <person name="Huang B."/>
            <person name="Shan D."/>
            <person name="Shi M."/>
            <person name="Fang C."/>
            <person name="Yue Y."/>
            <person name="Li F."/>
            <person name="Li D."/>
            <person name="Wei S."/>
            <person name="Han B."/>
            <person name="Jiang C."/>
            <person name="Yin Y."/>
            <person name="Xia T."/>
            <person name="Zhang Z."/>
            <person name="Bennetzen J.L."/>
            <person name="Zhao S."/>
            <person name="Wan X."/>
        </authorList>
    </citation>
    <scope>NUCLEOTIDE SEQUENCE [LARGE SCALE GENOMIC DNA]</scope>
    <source>
        <strain evidence="5">cv. Shuchazao</strain>
        <tissue evidence="4">Leaf</tissue>
    </source>
</reference>
<dbReference type="InterPro" id="IPR003293">
    <property type="entry name" value="Nudix_hydrolase6-like"/>
</dbReference>
<evidence type="ECO:0000313" key="5">
    <source>
        <dbReference type="Proteomes" id="UP000306102"/>
    </source>
</evidence>
<dbReference type="PANTHER" id="PTHR13994:SF30">
    <property type="entry name" value="NUDIX HYDROLASE 10"/>
    <property type="match status" value="1"/>
</dbReference>
<dbReference type="EMBL" id="SDRB02010587">
    <property type="protein sequence ID" value="THG05640.1"/>
    <property type="molecule type" value="Genomic_DNA"/>
</dbReference>
<evidence type="ECO:0000256" key="1">
    <source>
        <dbReference type="ARBA" id="ARBA00005582"/>
    </source>
</evidence>
<dbReference type="GO" id="GO:0051287">
    <property type="term" value="F:NAD binding"/>
    <property type="evidence" value="ECO:0007669"/>
    <property type="project" value="TreeGrafter"/>
</dbReference>
<dbReference type="PANTHER" id="PTHR13994">
    <property type="entry name" value="NUDIX HYDROLASE RELATED"/>
    <property type="match status" value="1"/>
</dbReference>
<comment type="caution">
    <text evidence="4">The sequence shown here is derived from an EMBL/GenBank/DDBJ whole genome shotgun (WGS) entry which is preliminary data.</text>
</comment>
<evidence type="ECO:0000259" key="3">
    <source>
        <dbReference type="Pfam" id="PF18290"/>
    </source>
</evidence>
<dbReference type="Gene3D" id="3.40.630.30">
    <property type="match status" value="1"/>
</dbReference>
<dbReference type="GO" id="GO:0047631">
    <property type="term" value="F:ADP-ribose diphosphatase activity"/>
    <property type="evidence" value="ECO:0007669"/>
    <property type="project" value="TreeGrafter"/>
</dbReference>
<keyword evidence="2" id="KW-0378">Hydrolase</keyword>
<dbReference type="Proteomes" id="UP000306102">
    <property type="component" value="Unassembled WGS sequence"/>
</dbReference>
<accession>A0A4S4DR96</accession>
<gene>
    <name evidence="4" type="ORF">TEA_000825</name>
</gene>
<dbReference type="Pfam" id="PF18290">
    <property type="entry name" value="Nudix_hydro"/>
    <property type="match status" value="1"/>
</dbReference>
<dbReference type="AlphaFoldDB" id="A0A4S4DR96"/>
<keyword evidence="5" id="KW-1185">Reference proteome</keyword>
<dbReference type="InterPro" id="IPR040618">
    <property type="entry name" value="Pre-Nudix"/>
</dbReference>
<evidence type="ECO:0000313" key="4">
    <source>
        <dbReference type="EMBL" id="THG05640.1"/>
    </source>
</evidence>
<sequence>MDQVVAENGVQQVELLFAVNDDHGGVIVEMKEPMDSKAFLSLLRASISQWKQQGKNGVWIKLPIGLVNLVETAVKPESSSSTSHSTSNAIVPFTPAEKKQENMKFELFNAGLNVIGGAVGSAAGHVAGAAAATAAASCNIM</sequence>
<feature type="domain" description="Pre-nudix hydrolase" evidence="3">
    <location>
        <begin position="18"/>
        <end position="75"/>
    </location>
</feature>
<name>A0A4S4DR96_CAMSN</name>
<protein>
    <recommendedName>
        <fullName evidence="3">Pre-nudix hydrolase domain-containing protein</fullName>
    </recommendedName>
</protein>
<dbReference type="GO" id="GO:0035529">
    <property type="term" value="F:NADH pyrophosphatase activity"/>
    <property type="evidence" value="ECO:0007669"/>
    <property type="project" value="TreeGrafter"/>
</dbReference>